<dbReference type="Proteomes" id="UP000012960">
    <property type="component" value="Unplaced"/>
</dbReference>
<dbReference type="EnsemblPlants" id="Ma07_t03180.1">
    <property type="protein sequence ID" value="Ma07_p03180.1"/>
    <property type="gene ID" value="Ma07_g03180"/>
</dbReference>
<reference evidence="1" key="1">
    <citation type="submission" date="2021-03" db="EMBL/GenBank/DDBJ databases">
        <authorList>
            <consortium name="Genoscope - CEA"/>
            <person name="William W."/>
        </authorList>
    </citation>
    <scope>NUCLEOTIDE SEQUENCE</scope>
    <source>
        <strain evidence="1">Doubled-haploid Pahang</strain>
    </source>
</reference>
<dbReference type="Gramene" id="Ma07_t03180.1">
    <property type="protein sequence ID" value="Ma07_p03180.1"/>
    <property type="gene ID" value="Ma07_g03180"/>
</dbReference>
<organism evidence="2 3">
    <name type="scientific">Musa acuminata subsp. malaccensis</name>
    <name type="common">Wild banana</name>
    <name type="synonym">Musa malaccensis</name>
    <dbReference type="NCBI Taxonomy" id="214687"/>
    <lineage>
        <taxon>Eukaryota</taxon>
        <taxon>Viridiplantae</taxon>
        <taxon>Streptophyta</taxon>
        <taxon>Embryophyta</taxon>
        <taxon>Tracheophyta</taxon>
        <taxon>Spermatophyta</taxon>
        <taxon>Magnoliopsida</taxon>
        <taxon>Liliopsida</taxon>
        <taxon>Zingiberales</taxon>
        <taxon>Musaceae</taxon>
        <taxon>Musa</taxon>
    </lineage>
</organism>
<reference evidence="2" key="2">
    <citation type="submission" date="2021-05" db="UniProtKB">
        <authorList>
            <consortium name="EnsemblPlants"/>
        </authorList>
    </citation>
    <scope>IDENTIFICATION</scope>
    <source>
        <strain evidence="2">subsp. malaccensis</strain>
    </source>
</reference>
<dbReference type="AlphaFoldDB" id="A0A804JRL5"/>
<accession>A0A804JRL5</accession>
<sequence>MNRREKPFCSLSRATWLSSWHGEKEVMFISLGRQQDGSEDTASLFWDSRNHQSKSTMRSLS</sequence>
<protein>
    <submittedName>
        <fullName evidence="1">(wild Malaysian banana) hypothetical protein</fullName>
    </submittedName>
</protein>
<evidence type="ECO:0000313" key="3">
    <source>
        <dbReference type="Proteomes" id="UP000012960"/>
    </source>
</evidence>
<keyword evidence="3" id="KW-1185">Reference proteome</keyword>
<gene>
    <name evidence="1" type="ORF">GSMUA_51590.1</name>
</gene>
<evidence type="ECO:0000313" key="1">
    <source>
        <dbReference type="EMBL" id="CAG1855479.1"/>
    </source>
</evidence>
<evidence type="ECO:0000313" key="2">
    <source>
        <dbReference type="EnsemblPlants" id="Ma07_p03180.1"/>
    </source>
</evidence>
<dbReference type="EMBL" id="HG996473">
    <property type="protein sequence ID" value="CAG1855479.1"/>
    <property type="molecule type" value="Genomic_DNA"/>
</dbReference>
<name>A0A804JRL5_MUSAM</name>
<proteinExistence type="predicted"/>
<dbReference type="InParanoid" id="A0A804JRL5"/>